<keyword evidence="2" id="KW-1185">Reference proteome</keyword>
<name>A0AAV5LB54_9ROSI</name>
<evidence type="ECO:0000313" key="2">
    <source>
        <dbReference type="Proteomes" id="UP001054252"/>
    </source>
</evidence>
<reference evidence="1 2" key="1">
    <citation type="journal article" date="2021" name="Commun. Biol.">
        <title>The genome of Shorea leprosula (Dipterocarpaceae) highlights the ecological relevance of drought in aseasonal tropical rainforests.</title>
        <authorList>
            <person name="Ng K.K.S."/>
            <person name="Kobayashi M.J."/>
            <person name="Fawcett J.A."/>
            <person name="Hatakeyama M."/>
            <person name="Paape T."/>
            <person name="Ng C.H."/>
            <person name="Ang C.C."/>
            <person name="Tnah L.H."/>
            <person name="Lee C.T."/>
            <person name="Nishiyama T."/>
            <person name="Sese J."/>
            <person name="O'Brien M.J."/>
            <person name="Copetti D."/>
            <person name="Mohd Noor M.I."/>
            <person name="Ong R.C."/>
            <person name="Putra M."/>
            <person name="Sireger I.Z."/>
            <person name="Indrioko S."/>
            <person name="Kosugi Y."/>
            <person name="Izuno A."/>
            <person name="Isagi Y."/>
            <person name="Lee S.L."/>
            <person name="Shimizu K.K."/>
        </authorList>
    </citation>
    <scope>NUCLEOTIDE SEQUENCE [LARGE SCALE GENOMIC DNA]</scope>
    <source>
        <strain evidence="1">214</strain>
    </source>
</reference>
<proteinExistence type="predicted"/>
<dbReference type="Proteomes" id="UP001054252">
    <property type="component" value="Unassembled WGS sequence"/>
</dbReference>
<accession>A0AAV5LB54</accession>
<sequence length="67" mass="6746">MMPRLLDGFEEVVVGSVLKPEAFGKCVVGKGGPGDVAVAKDKVVIGGDVVDANKGEGANCLDGNQST</sequence>
<evidence type="ECO:0000313" key="1">
    <source>
        <dbReference type="EMBL" id="GKV34493.1"/>
    </source>
</evidence>
<comment type="caution">
    <text evidence="1">The sequence shown here is derived from an EMBL/GenBank/DDBJ whole genome shotgun (WGS) entry which is preliminary data.</text>
</comment>
<dbReference type="AlphaFoldDB" id="A0AAV5LB54"/>
<protein>
    <submittedName>
        <fullName evidence="1">Uncharacterized protein</fullName>
    </submittedName>
</protein>
<organism evidence="1 2">
    <name type="scientific">Rubroshorea leprosula</name>
    <dbReference type="NCBI Taxonomy" id="152421"/>
    <lineage>
        <taxon>Eukaryota</taxon>
        <taxon>Viridiplantae</taxon>
        <taxon>Streptophyta</taxon>
        <taxon>Embryophyta</taxon>
        <taxon>Tracheophyta</taxon>
        <taxon>Spermatophyta</taxon>
        <taxon>Magnoliopsida</taxon>
        <taxon>eudicotyledons</taxon>
        <taxon>Gunneridae</taxon>
        <taxon>Pentapetalae</taxon>
        <taxon>rosids</taxon>
        <taxon>malvids</taxon>
        <taxon>Malvales</taxon>
        <taxon>Dipterocarpaceae</taxon>
        <taxon>Rubroshorea</taxon>
    </lineage>
</organism>
<gene>
    <name evidence="1" type="ORF">SLEP1_g42865</name>
</gene>
<dbReference type="EMBL" id="BPVZ01000105">
    <property type="protein sequence ID" value="GKV34493.1"/>
    <property type="molecule type" value="Genomic_DNA"/>
</dbReference>